<dbReference type="AlphaFoldDB" id="A0A102I454"/>
<dbReference type="Proteomes" id="UP000065521">
    <property type="component" value="Unassembled WGS sequence"/>
</dbReference>
<dbReference type="SUPFAM" id="SSF53850">
    <property type="entry name" value="Periplasmic binding protein-like II"/>
    <property type="match status" value="1"/>
</dbReference>
<keyword evidence="3" id="KW-0732">Signal</keyword>
<gene>
    <name evidence="6" type="ORF">WI38_04915</name>
</gene>
<proteinExistence type="inferred from homology"/>
<evidence type="ECO:0000256" key="4">
    <source>
        <dbReference type="ARBA" id="ARBA00022764"/>
    </source>
</evidence>
<dbReference type="RefSeq" id="WP_059615613.1">
    <property type="nucleotide sequence ID" value="NZ_CP013368.1"/>
</dbReference>
<comment type="similarity">
    <text evidence="5">Belongs to the bacterial solute-binding protein PotD/PotF family.</text>
</comment>
<evidence type="ECO:0000313" key="7">
    <source>
        <dbReference type="Proteomes" id="UP000065521"/>
    </source>
</evidence>
<dbReference type="Pfam" id="PF13416">
    <property type="entry name" value="SBP_bac_8"/>
    <property type="match status" value="1"/>
</dbReference>
<reference evidence="6 7" key="1">
    <citation type="submission" date="2015-11" db="EMBL/GenBank/DDBJ databases">
        <title>Expanding the genomic diversity of Burkholderia species for the development of highly accurate diagnostics.</title>
        <authorList>
            <person name="Sahl J."/>
            <person name="Keim P."/>
            <person name="Wagner D."/>
        </authorList>
    </citation>
    <scope>NUCLEOTIDE SEQUENCE [LARGE SCALE GENOMIC DNA]</scope>
    <source>
        <strain evidence="6 7">RF32-BP4</strain>
    </source>
</reference>
<organism evidence="6 7">
    <name type="scientific">Burkholderia ubonensis</name>
    <dbReference type="NCBI Taxonomy" id="101571"/>
    <lineage>
        <taxon>Bacteria</taxon>
        <taxon>Pseudomonadati</taxon>
        <taxon>Pseudomonadota</taxon>
        <taxon>Betaproteobacteria</taxon>
        <taxon>Burkholderiales</taxon>
        <taxon>Burkholderiaceae</taxon>
        <taxon>Burkholderia</taxon>
        <taxon>Burkholderia cepacia complex</taxon>
    </lineage>
</organism>
<keyword evidence="2 5" id="KW-0813">Transport</keyword>
<evidence type="ECO:0000256" key="2">
    <source>
        <dbReference type="ARBA" id="ARBA00022448"/>
    </source>
</evidence>
<dbReference type="InterPro" id="IPR001188">
    <property type="entry name" value="Sperm_putr-bd"/>
</dbReference>
<dbReference type="PANTHER" id="PTHR30222">
    <property type="entry name" value="SPERMIDINE/PUTRESCINE-BINDING PERIPLASMIC PROTEIN"/>
    <property type="match status" value="1"/>
</dbReference>
<dbReference type="InterPro" id="IPR006059">
    <property type="entry name" value="SBP"/>
</dbReference>
<protein>
    <recommendedName>
        <fullName evidence="5">Putrescine-binding periplasmic protein</fullName>
    </recommendedName>
</protein>
<evidence type="ECO:0000256" key="1">
    <source>
        <dbReference type="ARBA" id="ARBA00004418"/>
    </source>
</evidence>
<comment type="subcellular location">
    <subcellularLocation>
        <location evidence="1 5">Periplasm</location>
    </subcellularLocation>
</comment>
<dbReference type="GO" id="GO:0015846">
    <property type="term" value="P:polyamine transport"/>
    <property type="evidence" value="ECO:0007669"/>
    <property type="project" value="InterPro"/>
</dbReference>
<evidence type="ECO:0000256" key="5">
    <source>
        <dbReference type="PIRNR" id="PIRNR019574"/>
    </source>
</evidence>
<name>A0A102I454_9BURK</name>
<dbReference type="PANTHER" id="PTHR30222:SF12">
    <property type="entry name" value="NORSPERMIDINE SENSOR"/>
    <property type="match status" value="1"/>
</dbReference>
<comment type="caution">
    <text evidence="6">The sequence shown here is derived from an EMBL/GenBank/DDBJ whole genome shotgun (WGS) entry which is preliminary data.</text>
</comment>
<comment type="function">
    <text evidence="5">Required for the activity of the bacterial periplasmic transport system of putrescine.</text>
</comment>
<evidence type="ECO:0000256" key="3">
    <source>
        <dbReference type="ARBA" id="ARBA00022729"/>
    </source>
</evidence>
<sequence length="344" mass="38882">MKIVATVVLAGMAMMQSAQAEQVLRFGNWPGYYPVELLKKFKKETGIDVTLTAYDSDAAVATKMKAGGSDYDVVIVSDLYVSMLGKQNLIDKLDKAKLPNARNIRPEYAHPVGDANRDYGMPYQVITTGLVYDTSRVPNGVLPDTWKTFFEPPEYLKGKIVALNVQEELYMAASWYLGQDECSENPQDAKRVLAVLEKQKPSLLAYANDGVVERFQSKQVIMNHDWSADAAKYHKVLPTIVFMYPREGVHQYVDNFVIPSAAKNRDNAYRFINWMMEPRNIAEASNFNRYHDAIVGSTQFLTPELQKDPTINPPPEFQKRLKPMKICSPAAMALRDKVWVKLKG</sequence>
<dbReference type="Gene3D" id="3.40.190.10">
    <property type="entry name" value="Periplasmic binding protein-like II"/>
    <property type="match status" value="2"/>
</dbReference>
<evidence type="ECO:0000313" key="6">
    <source>
        <dbReference type="EMBL" id="KUZ95618.1"/>
    </source>
</evidence>
<dbReference type="PRINTS" id="PR00909">
    <property type="entry name" value="SPERMDNBNDNG"/>
</dbReference>
<keyword evidence="4 5" id="KW-0574">Periplasm</keyword>
<accession>A0A102I454</accession>
<dbReference type="PIRSF" id="PIRSF019574">
    <property type="entry name" value="Periplasmic_polyamine_BP"/>
    <property type="match status" value="1"/>
</dbReference>
<dbReference type="GO" id="GO:0019808">
    <property type="term" value="F:polyamine binding"/>
    <property type="evidence" value="ECO:0007669"/>
    <property type="project" value="InterPro"/>
</dbReference>
<dbReference type="GO" id="GO:0042597">
    <property type="term" value="C:periplasmic space"/>
    <property type="evidence" value="ECO:0007669"/>
    <property type="project" value="UniProtKB-SubCell"/>
</dbReference>
<dbReference type="EMBL" id="LOTN01000005">
    <property type="protein sequence ID" value="KUZ95618.1"/>
    <property type="molecule type" value="Genomic_DNA"/>
</dbReference>